<evidence type="ECO:0000313" key="1">
    <source>
        <dbReference type="EMBL" id="MPN47310.1"/>
    </source>
</evidence>
<dbReference type="EMBL" id="VSSQ01108710">
    <property type="protein sequence ID" value="MPN47310.1"/>
    <property type="molecule type" value="Genomic_DNA"/>
</dbReference>
<organism evidence="1">
    <name type="scientific">bioreactor metagenome</name>
    <dbReference type="NCBI Taxonomy" id="1076179"/>
    <lineage>
        <taxon>unclassified sequences</taxon>
        <taxon>metagenomes</taxon>
        <taxon>ecological metagenomes</taxon>
    </lineage>
</organism>
<dbReference type="AlphaFoldDB" id="A0A645I855"/>
<evidence type="ECO:0008006" key="2">
    <source>
        <dbReference type="Google" id="ProtNLM"/>
    </source>
</evidence>
<gene>
    <name evidence="1" type="ORF">SDC9_194912</name>
</gene>
<dbReference type="InterPro" id="IPR003200">
    <property type="entry name" value="Nict_dMeBzImd_PRibTrfase"/>
</dbReference>
<accession>A0A645I855</accession>
<proteinExistence type="predicted"/>
<protein>
    <recommendedName>
        <fullName evidence="2">Nicotinate-nucleotide--dimethylbenzimidazole phosphoribosyltransferase</fullName>
    </recommendedName>
</protein>
<dbReference type="Pfam" id="PF02277">
    <property type="entry name" value="DBI_PRT"/>
    <property type="match status" value="1"/>
</dbReference>
<dbReference type="GO" id="GO:0008939">
    <property type="term" value="F:nicotinate-nucleotide-dimethylbenzimidazole phosphoribosyltransferase activity"/>
    <property type="evidence" value="ECO:0007669"/>
    <property type="project" value="InterPro"/>
</dbReference>
<comment type="caution">
    <text evidence="1">The sequence shown here is derived from an EMBL/GenBank/DDBJ whole genome shotgun (WGS) entry which is preliminary data.</text>
</comment>
<sequence length="45" mass="5137">MCLGEGTGAVAFLPILKMAVEVYKQMCTFAEINMENYKDFEKEEN</sequence>
<dbReference type="SUPFAM" id="SSF52733">
    <property type="entry name" value="Nicotinate mononucleotide:5,6-dimethylbenzimidazole phosphoribosyltransferase (CobT)"/>
    <property type="match status" value="1"/>
</dbReference>
<name>A0A645I855_9ZZZZ</name>
<reference evidence="1" key="1">
    <citation type="submission" date="2019-08" db="EMBL/GenBank/DDBJ databases">
        <authorList>
            <person name="Kucharzyk K."/>
            <person name="Murdoch R.W."/>
            <person name="Higgins S."/>
            <person name="Loffler F."/>
        </authorList>
    </citation>
    <scope>NUCLEOTIDE SEQUENCE</scope>
</reference>
<dbReference type="InterPro" id="IPR036087">
    <property type="entry name" value="Nict_dMeBzImd_PRibTrfase_sf"/>
</dbReference>